<proteinExistence type="predicted"/>
<feature type="chain" id="PRO_5046187972" evidence="2">
    <location>
        <begin position="24"/>
        <end position="481"/>
    </location>
</feature>
<evidence type="ECO:0000256" key="2">
    <source>
        <dbReference type="SAM" id="SignalP"/>
    </source>
</evidence>
<evidence type="ECO:0000313" key="4">
    <source>
        <dbReference type="Proteomes" id="UP000602198"/>
    </source>
</evidence>
<organism evidence="3 4">
    <name type="scientific">Nocardia acididurans</name>
    <dbReference type="NCBI Taxonomy" id="2802282"/>
    <lineage>
        <taxon>Bacteria</taxon>
        <taxon>Bacillati</taxon>
        <taxon>Actinomycetota</taxon>
        <taxon>Actinomycetes</taxon>
        <taxon>Mycobacteriales</taxon>
        <taxon>Nocardiaceae</taxon>
        <taxon>Nocardia</taxon>
    </lineage>
</organism>
<keyword evidence="4" id="KW-1185">Reference proteome</keyword>
<gene>
    <name evidence="3" type="ORF">JK358_08300</name>
</gene>
<dbReference type="EMBL" id="JAERRJ010000003">
    <property type="protein sequence ID" value="MBL1074397.1"/>
    <property type="molecule type" value="Genomic_DNA"/>
</dbReference>
<dbReference type="Proteomes" id="UP000602198">
    <property type="component" value="Unassembled WGS sequence"/>
</dbReference>
<evidence type="ECO:0000313" key="3">
    <source>
        <dbReference type="EMBL" id="MBL1074397.1"/>
    </source>
</evidence>
<feature type="signal peptide" evidence="2">
    <location>
        <begin position="1"/>
        <end position="23"/>
    </location>
</feature>
<protein>
    <submittedName>
        <fullName evidence="3">Metallopeptidase</fullName>
    </submittedName>
</protein>
<dbReference type="SUPFAM" id="SSF55486">
    <property type="entry name" value="Metalloproteases ('zincins'), catalytic domain"/>
    <property type="match status" value="1"/>
</dbReference>
<accession>A0ABS1M172</accession>
<name>A0ABS1M172_9NOCA</name>
<dbReference type="PROSITE" id="PS51257">
    <property type="entry name" value="PROKAR_LIPOPROTEIN"/>
    <property type="match status" value="1"/>
</dbReference>
<feature type="region of interest" description="Disordered" evidence="1">
    <location>
        <begin position="32"/>
        <end position="60"/>
    </location>
</feature>
<dbReference type="RefSeq" id="WP_201945283.1">
    <property type="nucleotide sequence ID" value="NZ_JAERRJ010000003.1"/>
</dbReference>
<evidence type="ECO:0000256" key="1">
    <source>
        <dbReference type="SAM" id="MobiDB-lite"/>
    </source>
</evidence>
<keyword evidence="2" id="KW-0732">Signal</keyword>
<reference evidence="3 4" key="1">
    <citation type="submission" date="2021-01" db="EMBL/GenBank/DDBJ databases">
        <title>WGS of actinomycetes isolated from Thailand.</title>
        <authorList>
            <person name="Thawai C."/>
        </authorList>
    </citation>
    <scope>NUCLEOTIDE SEQUENCE [LARGE SCALE GENOMIC DNA]</scope>
    <source>
        <strain evidence="3 4">LPG 2</strain>
    </source>
</reference>
<comment type="caution">
    <text evidence="3">The sequence shown here is derived from an EMBL/GenBank/DDBJ whole genome shotgun (WGS) entry which is preliminary data.</text>
</comment>
<sequence length="481" mass="51083">MRNSRLWAAVSAAVLLVAGAALTGCGVVKIPGDETVSNRADDPFDIEGAASATGPNGPRAGVPDADLPVQGSDGGAVDQLVVNALADLQEFWTTEYPNSFPGSFTPPSRFVSWDATAPRRQAVEFCRETTFELVNAAYCSLDESIGWDRGVLLPELEQKFGAISVVMVMAHEYGHVLQTQARLNGILTPTVVAEQQADCFEGVFLRHVAEGNSRHFTVNTTDGLNSVLGATIAVRDRVAGASADEHGTAFERVTAVQIGYQDGTEACARITRAELEERRGTLPTSYRIGLDDNQLNVNRQTLDQVAATLVTTYPLRRDPTFDYSGVTRGCPNVTTTQPVSYCPSDNTVGIDVQSLARLARGGDEDELLSSMVAGDYSGFVLFVSRYMLAVQQDRQLSLTGADTAGLRAACLAGAYSTKLSVGVNEISLSSDDLDEAVSGLLADGLAAADVNGEVVPSGFVRLEAFRTGVLDGDSACFGTYR</sequence>